<dbReference type="Gene3D" id="3.40.50.300">
    <property type="entry name" value="P-loop containing nucleotide triphosphate hydrolases"/>
    <property type="match status" value="1"/>
</dbReference>
<dbReference type="Proteomes" id="UP001500668">
    <property type="component" value="Unassembled WGS sequence"/>
</dbReference>
<accession>A0ABP3R3T2</accession>
<dbReference type="SUPFAM" id="SSF52540">
    <property type="entry name" value="P-loop containing nucleoside triphosphate hydrolases"/>
    <property type="match status" value="1"/>
</dbReference>
<protein>
    <submittedName>
        <fullName evidence="4">NACHT domain-containing protein</fullName>
    </submittedName>
</protein>
<dbReference type="InterPro" id="IPR032675">
    <property type="entry name" value="LRR_dom_sf"/>
</dbReference>
<proteinExistence type="predicted"/>
<evidence type="ECO:0000313" key="4">
    <source>
        <dbReference type="EMBL" id="GAA0600798.1"/>
    </source>
</evidence>
<sequence length="1035" mass="112634">MSGMEVALLRLAGTVASTVAKSLLSPKPGAGLVSAPVRPALRPLPGPASPERLAKVLGRRLAGSHGPLPEHERTAAADAVADAFAAAGELTPEYLFSLGLEPGRLRAALRRPHPGPAEPLYEELLGLCCAHVVEQLTAHPAFAARAAVEQVRAAERTYGLVAEVRGRLGPRPQAAALSFEERYAGYMTETHGRLELFGLTLGRSRGEWALDTAYISLAVSGERGDFGPARGDQVAVKAEQALAGADRLVLRGPAGSGKSTLVQWLALNAARRGFTGELADWNRCVPFVLRLRAFTQADALPLPDEFLRAAGVPLHGAAPAGWVEQMLADGRGLVLVDGVDEVPARLRHRTETWLKSLIAAYPNARYVVTTRPSAVPVDWLSRQGFAAHSLLPMERDDIRAFIGHWHDAARGECLSDVERLRLATYESSLRQAVGSRRDLGRLATNPLMCALLCALNRDRRMQLPRARKELYDAALDMLLVRRDTEREIAGVEGVELTREEQTALLQRLAYWLIRNAQVEAEHGEVLELIAGWLTAMPQVRGTPEQVFAHLLIRSGLLREPAPGTVGFVHRTFQDYLGAKAAVESRDFGVLAANAHDDTWDDVVQMAVGHARADERARLLKQLLRRADRAPKLRHRLVLLAAACLEHAPELDPAIRDSVQARTQELLPPRSLDDAEALAKVGELVLGLLPGPEGLDEYEAGAVVRTAAAVRGDAAFEVISRFRGDGRGRVATQVSTAWGSFDTEEYAREVLAEGAWTEAFLTATTQEQLNALRLVPRARLVQLTGNHADLTPVTEVRDAEYVFLYGNLDLTDLTPLASLARLKRIGLNRCSAVRDLVPIAKPGLEHISFSMLHPELSLEPLREATGLTSAFIGHPAVIESIAELPLGPLLSSLVLQRQIRYASLDGIERWPLLTDLTLAGQAQLRDLCRRPDVLGRLTYLGLHELESLDLSVLAGAAELQVLHLYGCELPNGLAALRELPRLTAVRLTRSTTAGRPLDLAPLADLPALTVTVPDDTAFFGAERIPPERLKRIRTRP</sequence>
<dbReference type="InterPro" id="IPR054547">
    <property type="entry name" value="NNH1"/>
</dbReference>
<evidence type="ECO:0000256" key="2">
    <source>
        <dbReference type="ARBA" id="ARBA00022840"/>
    </source>
</evidence>
<evidence type="ECO:0000313" key="5">
    <source>
        <dbReference type="Proteomes" id="UP001500668"/>
    </source>
</evidence>
<dbReference type="PANTHER" id="PTHR46844:SF1">
    <property type="entry name" value="SLR5058 PROTEIN"/>
    <property type="match status" value="1"/>
</dbReference>
<keyword evidence="1" id="KW-0547">Nucleotide-binding</keyword>
<dbReference type="InterPro" id="IPR027417">
    <property type="entry name" value="P-loop_NTPase"/>
</dbReference>
<gene>
    <name evidence="4" type="ORF">GCM10010394_32880</name>
</gene>
<keyword evidence="2" id="KW-0067">ATP-binding</keyword>
<reference evidence="5" key="1">
    <citation type="journal article" date="2019" name="Int. J. Syst. Evol. Microbiol.">
        <title>The Global Catalogue of Microorganisms (GCM) 10K type strain sequencing project: providing services to taxonomists for standard genome sequencing and annotation.</title>
        <authorList>
            <consortium name="The Broad Institute Genomics Platform"/>
            <consortium name="The Broad Institute Genome Sequencing Center for Infectious Disease"/>
            <person name="Wu L."/>
            <person name="Ma J."/>
        </authorList>
    </citation>
    <scope>NUCLEOTIDE SEQUENCE [LARGE SCALE GENOMIC DNA]</scope>
    <source>
        <strain evidence="5">JCM 5067</strain>
    </source>
</reference>
<feature type="domain" description="NACHT" evidence="3">
    <location>
        <begin position="246"/>
        <end position="583"/>
    </location>
</feature>
<comment type="caution">
    <text evidence="4">The sequence shown here is derived from an EMBL/GenBank/DDBJ whole genome shotgun (WGS) entry which is preliminary data.</text>
</comment>
<evidence type="ECO:0000256" key="1">
    <source>
        <dbReference type="ARBA" id="ARBA00022741"/>
    </source>
</evidence>
<dbReference type="Pfam" id="PF05729">
    <property type="entry name" value="NACHT"/>
    <property type="match status" value="1"/>
</dbReference>
<name>A0ABP3R3T2_9ACTN</name>
<dbReference type="EMBL" id="BAAACA010000015">
    <property type="protein sequence ID" value="GAA0600798.1"/>
    <property type="molecule type" value="Genomic_DNA"/>
</dbReference>
<dbReference type="PANTHER" id="PTHR46844">
    <property type="entry name" value="SLR5058 PROTEIN"/>
    <property type="match status" value="1"/>
</dbReference>
<dbReference type="InterPro" id="IPR007111">
    <property type="entry name" value="NACHT_NTPase"/>
</dbReference>
<dbReference type="Gene3D" id="3.80.10.10">
    <property type="entry name" value="Ribonuclease Inhibitor"/>
    <property type="match status" value="1"/>
</dbReference>
<evidence type="ECO:0000259" key="3">
    <source>
        <dbReference type="PROSITE" id="PS50837"/>
    </source>
</evidence>
<dbReference type="PROSITE" id="PS50837">
    <property type="entry name" value="NACHT"/>
    <property type="match status" value="1"/>
</dbReference>
<organism evidence="4 5">
    <name type="scientific">Streptomyces crystallinus</name>
    <dbReference type="NCBI Taxonomy" id="68191"/>
    <lineage>
        <taxon>Bacteria</taxon>
        <taxon>Bacillati</taxon>
        <taxon>Actinomycetota</taxon>
        <taxon>Actinomycetes</taxon>
        <taxon>Kitasatosporales</taxon>
        <taxon>Streptomycetaceae</taxon>
        <taxon>Streptomyces</taxon>
    </lineage>
</organism>
<keyword evidence="5" id="KW-1185">Reference proteome</keyword>
<dbReference type="Pfam" id="PF22733">
    <property type="entry name" value="NNH1"/>
    <property type="match status" value="1"/>
</dbReference>
<dbReference type="SUPFAM" id="SSF52058">
    <property type="entry name" value="L domain-like"/>
    <property type="match status" value="1"/>
</dbReference>